<accession>A0A6N9ZLX4</accession>
<dbReference type="AlphaFoldDB" id="A0A6N9ZLX4"/>
<protein>
    <submittedName>
        <fullName evidence="1">Uncharacterized protein</fullName>
    </submittedName>
</protein>
<gene>
    <name evidence="1" type="ORF">GR206_26020</name>
</gene>
<organism evidence="1 2">
    <name type="scientific">Rhizobium laguerreae</name>
    <dbReference type="NCBI Taxonomy" id="1076926"/>
    <lineage>
        <taxon>Bacteria</taxon>
        <taxon>Pseudomonadati</taxon>
        <taxon>Pseudomonadota</taxon>
        <taxon>Alphaproteobacteria</taxon>
        <taxon>Hyphomicrobiales</taxon>
        <taxon>Rhizobiaceae</taxon>
        <taxon>Rhizobium/Agrobacterium group</taxon>
        <taxon>Rhizobium</taxon>
    </lineage>
</organism>
<evidence type="ECO:0000313" key="2">
    <source>
        <dbReference type="Proteomes" id="UP000468864"/>
    </source>
</evidence>
<proteinExistence type="predicted"/>
<dbReference type="Proteomes" id="UP000468864">
    <property type="component" value="Unassembled WGS sequence"/>
</dbReference>
<evidence type="ECO:0000313" key="1">
    <source>
        <dbReference type="EMBL" id="NEH94422.1"/>
    </source>
</evidence>
<reference evidence="1 2" key="1">
    <citation type="submission" date="2019-12" db="EMBL/GenBank/DDBJ databases">
        <title>Rhizobium genotypes associated with high levels of biological nitrogen fixation by grain legumes in a temperate-maritime cropping system.</title>
        <authorList>
            <person name="Maluk M."/>
            <person name="Francesc Ferrando Molina F."/>
            <person name="Lopez Del Egido L."/>
            <person name="Lafos M."/>
            <person name="Langarica-Fuentes A."/>
            <person name="Gebre Yohannes G."/>
            <person name="Young M.W."/>
            <person name="Martin P."/>
            <person name="Gantlett R."/>
            <person name="Kenicer G."/>
            <person name="Hawes C."/>
            <person name="Begg G.S."/>
            <person name="Quilliam R.S."/>
            <person name="Squire G.R."/>
            <person name="Poole P.S."/>
            <person name="Young P.W."/>
            <person name="Iannetta P.M."/>
            <person name="James E.K."/>
        </authorList>
    </citation>
    <scope>NUCLEOTIDE SEQUENCE [LARGE SCALE GENOMIC DNA]</scope>
    <source>
        <strain evidence="1 2">JHI2449</strain>
    </source>
</reference>
<sequence>MVVRVSFRVANHHHLATPWHLNFINAKTPEEAMSAAKSYLSGQDPNGIYNYDLQMVAA</sequence>
<comment type="caution">
    <text evidence="1">The sequence shown here is derived from an EMBL/GenBank/DDBJ whole genome shotgun (WGS) entry which is preliminary data.</text>
</comment>
<name>A0A6N9ZLX4_9HYPH</name>
<dbReference type="EMBL" id="WUEP01000023">
    <property type="protein sequence ID" value="NEH94422.1"/>
    <property type="molecule type" value="Genomic_DNA"/>
</dbReference>
<dbReference type="RefSeq" id="WP_163881886.1">
    <property type="nucleotide sequence ID" value="NZ_WUEP01000023.1"/>
</dbReference>